<organism evidence="1 2">
    <name type="scientific">Blautia hansenii DSM 20583</name>
    <dbReference type="NCBI Taxonomy" id="537007"/>
    <lineage>
        <taxon>Bacteria</taxon>
        <taxon>Bacillati</taxon>
        <taxon>Bacillota</taxon>
        <taxon>Clostridia</taxon>
        <taxon>Lachnospirales</taxon>
        <taxon>Lachnospiraceae</taxon>
        <taxon>Blautia</taxon>
    </lineage>
</organism>
<accession>C9L7R4</accession>
<evidence type="ECO:0000313" key="2">
    <source>
        <dbReference type="Proteomes" id="UP000003755"/>
    </source>
</evidence>
<reference evidence="1" key="1">
    <citation type="submission" date="2009-09" db="EMBL/GenBank/DDBJ databases">
        <authorList>
            <person name="Weinstock G."/>
            <person name="Sodergren E."/>
            <person name="Clifton S."/>
            <person name="Fulton L."/>
            <person name="Fulton B."/>
            <person name="Courtney L."/>
            <person name="Fronick C."/>
            <person name="Harrison M."/>
            <person name="Strong C."/>
            <person name="Farmer C."/>
            <person name="Delahaunty K."/>
            <person name="Markovic C."/>
            <person name="Hall O."/>
            <person name="Minx P."/>
            <person name="Tomlinson C."/>
            <person name="Mitreva M."/>
            <person name="Nelson J."/>
            <person name="Hou S."/>
            <person name="Wollam A."/>
            <person name="Pepin K.H."/>
            <person name="Johnson M."/>
            <person name="Bhonagiri V."/>
            <person name="Nash W.E."/>
            <person name="Warren W."/>
            <person name="Chinwalla A."/>
            <person name="Mardis E.R."/>
            <person name="Wilson R.K."/>
        </authorList>
    </citation>
    <scope>NUCLEOTIDE SEQUENCE [LARGE SCALE GENOMIC DNA]</scope>
    <source>
        <strain evidence="1">DSM 20583</strain>
    </source>
</reference>
<dbReference type="HOGENOM" id="CLU_2632090_0_0_9"/>
<dbReference type="RefSeq" id="WP_003020557.1">
    <property type="nucleotide sequence ID" value="NZ_CP022413.2"/>
</dbReference>
<gene>
    <name evidence="1" type="ORF">BLAHAN_05434</name>
</gene>
<comment type="caution">
    <text evidence="1">The sequence shown here is derived from an EMBL/GenBank/DDBJ whole genome shotgun (WGS) entry which is preliminary data.</text>
</comment>
<evidence type="ECO:0000313" key="1">
    <source>
        <dbReference type="EMBL" id="EEX21809.1"/>
    </source>
</evidence>
<dbReference type="KEGG" id="bhan:CGC63_09530"/>
<protein>
    <submittedName>
        <fullName evidence="1">Uncharacterized protein</fullName>
    </submittedName>
</protein>
<dbReference type="EMBL" id="ABYU02000016">
    <property type="protein sequence ID" value="EEX21809.1"/>
    <property type="molecule type" value="Genomic_DNA"/>
</dbReference>
<proteinExistence type="predicted"/>
<dbReference type="STRING" id="537007.BLAHAN_05434"/>
<keyword evidence="2" id="KW-1185">Reference proteome</keyword>
<sequence length="77" mass="9101">MNKMEFKKSKEYKDIFKKIKNYHEGFKFTLPYYKMTQGQKNAINIITSDCIKERIIDSVSIGLNLSGEITEETFIRL</sequence>
<dbReference type="Proteomes" id="UP000003755">
    <property type="component" value="Unassembled WGS sequence"/>
</dbReference>
<name>C9L7R4_BLAHA</name>
<dbReference type="AlphaFoldDB" id="C9L7R4"/>